<dbReference type="EMBL" id="CP001958">
    <property type="protein sequence ID" value="ADG96552.1"/>
    <property type="molecule type" value="Genomic_DNA"/>
</dbReference>
<evidence type="ECO:0000313" key="4">
    <source>
        <dbReference type="Proteomes" id="UP000002247"/>
    </source>
</evidence>
<evidence type="ECO:0000256" key="1">
    <source>
        <dbReference type="SAM" id="SignalP"/>
    </source>
</evidence>
<dbReference type="AlphaFoldDB" id="D6Z9M5"/>
<evidence type="ECO:0000313" key="3">
    <source>
        <dbReference type="EMBL" id="ADG96552.1"/>
    </source>
</evidence>
<dbReference type="KEGG" id="srt:Srot_0059"/>
<dbReference type="HOGENOM" id="CLU_2025124_0_0_11"/>
<proteinExistence type="predicted"/>
<feature type="signal peptide" evidence="1">
    <location>
        <begin position="1"/>
        <end position="23"/>
    </location>
</feature>
<sequence length="122" mass="12901">MMRFTAALVALAASFSFASPAFAYHARWGAIAYDRQGNATAATGASSGNYAMLAAKDKCGPRCGTYPFRGCAAIAFTRDSVNGRRGYELAASSSASRAREMARQGCEATSRADCYIRLSVCN</sequence>
<dbReference type="Pfam" id="PF13827">
    <property type="entry name" value="DUF4189"/>
    <property type="match status" value="1"/>
</dbReference>
<feature type="chain" id="PRO_5003091738" description="DUF4189 domain-containing protein" evidence="1">
    <location>
        <begin position="24"/>
        <end position="122"/>
    </location>
</feature>
<accession>D6Z9M5</accession>
<dbReference type="RefSeq" id="WP_013137008.1">
    <property type="nucleotide sequence ID" value="NC_014168.1"/>
</dbReference>
<organism evidence="3 4">
    <name type="scientific">Segniliparus rotundus (strain ATCC BAA-972 / CDC 1076 / CIP 108378 / DSM 44985 / JCM 13578)</name>
    <dbReference type="NCBI Taxonomy" id="640132"/>
    <lineage>
        <taxon>Bacteria</taxon>
        <taxon>Bacillati</taxon>
        <taxon>Actinomycetota</taxon>
        <taxon>Actinomycetes</taxon>
        <taxon>Mycobacteriales</taxon>
        <taxon>Segniliparaceae</taxon>
        <taxon>Segniliparus</taxon>
    </lineage>
</organism>
<feature type="domain" description="DUF4189" evidence="2">
    <location>
        <begin position="28"/>
        <end position="121"/>
    </location>
</feature>
<name>D6Z9M5_SEGRD</name>
<keyword evidence="1" id="KW-0732">Signal</keyword>
<dbReference type="OrthoDB" id="4377837at2"/>
<dbReference type="STRING" id="640132.Srot_0059"/>
<dbReference type="Proteomes" id="UP000002247">
    <property type="component" value="Chromosome"/>
</dbReference>
<gene>
    <name evidence="3" type="ordered locus">Srot_0059</name>
</gene>
<evidence type="ECO:0000259" key="2">
    <source>
        <dbReference type="Pfam" id="PF13827"/>
    </source>
</evidence>
<dbReference type="InterPro" id="IPR025240">
    <property type="entry name" value="DUF4189"/>
</dbReference>
<reference evidence="3 4" key="1">
    <citation type="journal article" date="2010" name="Stand. Genomic Sci.">
        <title>Complete genome sequence of Segniliparus rotundus type strain (CDC 1076).</title>
        <authorList>
            <person name="Sikorski J."/>
            <person name="Lapidus A."/>
            <person name="Copeland A."/>
            <person name="Misra M."/>
            <person name="Glavina Del Rio T."/>
            <person name="Nolan M."/>
            <person name="Lucas S."/>
            <person name="Chen F."/>
            <person name="Tice H."/>
            <person name="Cheng J.F."/>
            <person name="Jando M."/>
            <person name="Schneider S."/>
            <person name="Bruce D."/>
            <person name="Goodwin L."/>
            <person name="Pitluck S."/>
            <person name="Liolios K."/>
            <person name="Mikhailova N."/>
            <person name="Pati A."/>
            <person name="Ivanova N."/>
            <person name="Mavromatis K."/>
            <person name="Chen A."/>
            <person name="Palaniappan K."/>
            <person name="Chertkov O."/>
            <person name="Land M."/>
            <person name="Hauser L."/>
            <person name="Chang Y.J."/>
            <person name="Jeffries C.D."/>
            <person name="Brettin T."/>
            <person name="Detter J.C."/>
            <person name="Han C."/>
            <person name="Rohde M."/>
            <person name="Goker M."/>
            <person name="Bristow J."/>
            <person name="Eisen J.A."/>
            <person name="Markowitz V."/>
            <person name="Hugenholtz P."/>
            <person name="Kyrpides N.C."/>
            <person name="Klenk H.P."/>
        </authorList>
    </citation>
    <scope>NUCLEOTIDE SEQUENCE [LARGE SCALE GENOMIC DNA]</scope>
    <source>
        <strain evidence="4">ATCC BAA-972 / CDC 1076 / CIP 108378 / DSM 44985 / JCM 13578</strain>
    </source>
</reference>
<keyword evidence="4" id="KW-1185">Reference proteome</keyword>
<protein>
    <recommendedName>
        <fullName evidence="2">DUF4189 domain-containing protein</fullName>
    </recommendedName>
</protein>